<accession>A0A2U1FL94</accession>
<dbReference type="PANTHER" id="PTHR40763">
    <property type="entry name" value="MEMBRANE PROTEIN-RELATED"/>
    <property type="match status" value="1"/>
</dbReference>
<feature type="region of interest" description="Disordered" evidence="1">
    <location>
        <begin position="1"/>
        <end position="38"/>
    </location>
</feature>
<organism evidence="3 4">
    <name type="scientific">Actinomycetospora cinnamomea</name>
    <dbReference type="NCBI Taxonomy" id="663609"/>
    <lineage>
        <taxon>Bacteria</taxon>
        <taxon>Bacillati</taxon>
        <taxon>Actinomycetota</taxon>
        <taxon>Actinomycetes</taxon>
        <taxon>Pseudonocardiales</taxon>
        <taxon>Pseudonocardiaceae</taxon>
        <taxon>Actinomycetospora</taxon>
    </lineage>
</organism>
<keyword evidence="4" id="KW-1185">Reference proteome</keyword>
<feature type="compositionally biased region" description="Low complexity" evidence="1">
    <location>
        <begin position="15"/>
        <end position="32"/>
    </location>
</feature>
<evidence type="ECO:0000313" key="4">
    <source>
        <dbReference type="Proteomes" id="UP000245639"/>
    </source>
</evidence>
<feature type="domain" description="DUF1707" evidence="2">
    <location>
        <begin position="30"/>
        <end position="81"/>
    </location>
</feature>
<feature type="compositionally biased region" description="Polar residues" evidence="1">
    <location>
        <begin position="84"/>
        <end position="94"/>
    </location>
</feature>
<evidence type="ECO:0000256" key="1">
    <source>
        <dbReference type="SAM" id="MobiDB-lite"/>
    </source>
</evidence>
<dbReference type="PANTHER" id="PTHR40763:SF4">
    <property type="entry name" value="DUF1707 DOMAIN-CONTAINING PROTEIN"/>
    <property type="match status" value="1"/>
</dbReference>
<reference evidence="3 4" key="1">
    <citation type="submission" date="2018-04" db="EMBL/GenBank/DDBJ databases">
        <title>Genomic Encyclopedia of Type Strains, Phase IV (KMG-IV): sequencing the most valuable type-strain genomes for metagenomic binning, comparative biology and taxonomic classification.</title>
        <authorList>
            <person name="Goeker M."/>
        </authorList>
    </citation>
    <scope>NUCLEOTIDE SEQUENCE [LARGE SCALE GENOMIC DNA]</scope>
    <source>
        <strain evidence="3 4">DSM 45771</strain>
    </source>
</reference>
<dbReference type="InterPro" id="IPR012551">
    <property type="entry name" value="DUF1707_SHOCT-like"/>
</dbReference>
<evidence type="ECO:0000259" key="2">
    <source>
        <dbReference type="Pfam" id="PF08044"/>
    </source>
</evidence>
<feature type="region of interest" description="Disordered" evidence="1">
    <location>
        <begin position="79"/>
        <end position="102"/>
    </location>
</feature>
<name>A0A2U1FL94_9PSEU</name>
<sequence>MSQPPGEQGDDDQGASAENVPAAAPAPTPIRASDAEREQVAEVVRQAVSDGRLTIVEGDERLREVYAARFRRDLAPITADLGPTETSLPPSTGSAPVRRPLGRIERPSTSWSVAVLSGAQKRGEWTPGRTHSVVAFWGGAELSFRDARIDDAGLTIAAVAIMAGIQIDLRGIPAGVEVTVQAVAIMAGIEVLVDQDTRVEDGGFGFLGAFEDGSGAPRSASGPRVRVRGLALMGGVSVSRKPLAVEGGDDGDRPAIEG</sequence>
<dbReference type="Pfam" id="PF08044">
    <property type="entry name" value="DUF1707"/>
    <property type="match status" value="1"/>
</dbReference>
<proteinExistence type="predicted"/>
<dbReference type="RefSeq" id="WP_243417870.1">
    <property type="nucleotide sequence ID" value="NZ_QEKW01000002.1"/>
</dbReference>
<comment type="caution">
    <text evidence="3">The sequence shown here is derived from an EMBL/GenBank/DDBJ whole genome shotgun (WGS) entry which is preliminary data.</text>
</comment>
<dbReference type="EMBL" id="QEKW01000002">
    <property type="protein sequence ID" value="PVZ12954.1"/>
    <property type="molecule type" value="Genomic_DNA"/>
</dbReference>
<gene>
    <name evidence="3" type="ORF">C8D89_102102</name>
</gene>
<dbReference type="AlphaFoldDB" id="A0A2U1FL94"/>
<dbReference type="Proteomes" id="UP000245639">
    <property type="component" value="Unassembled WGS sequence"/>
</dbReference>
<protein>
    <submittedName>
        <fullName evidence="3">Uncharacterized protein DUF1707</fullName>
    </submittedName>
</protein>
<evidence type="ECO:0000313" key="3">
    <source>
        <dbReference type="EMBL" id="PVZ12954.1"/>
    </source>
</evidence>